<keyword evidence="8" id="KW-0413">Isomerase</keyword>
<dbReference type="PANTHER" id="PTHR10885">
    <property type="entry name" value="ISOPENTENYL-DIPHOSPHATE DELTA-ISOMERASE"/>
    <property type="match status" value="1"/>
</dbReference>
<evidence type="ECO:0000256" key="5">
    <source>
        <dbReference type="ARBA" id="ARBA00022842"/>
    </source>
</evidence>
<sequence length="166" mass="18426">MDELVALLDADGRVCGSAPRSVMRRDNLRHSATGVLVRNAAGDIYVHRRTPTKDVYPARYDFMAGGVVAAGEDPFDAVVRELAEELGISGVELEKLPEGDYADDDTNYHAYLYACRWDGPIQHQPEEVDWGAWMTPAELVQRLDDPDWSFVPDTTALLGSYVRALV</sequence>
<dbReference type="PROSITE" id="PS00893">
    <property type="entry name" value="NUDIX_BOX"/>
    <property type="match status" value="1"/>
</dbReference>
<dbReference type="EMBL" id="VIVK01000001">
    <property type="protein sequence ID" value="TWD84453.1"/>
    <property type="molecule type" value="Genomic_DNA"/>
</dbReference>
<evidence type="ECO:0000256" key="4">
    <source>
        <dbReference type="ARBA" id="ARBA00022801"/>
    </source>
</evidence>
<reference evidence="8 9" key="1">
    <citation type="submission" date="2019-06" db="EMBL/GenBank/DDBJ databases">
        <title>Sequencing the genomes of 1000 actinobacteria strains.</title>
        <authorList>
            <person name="Klenk H.-P."/>
        </authorList>
    </citation>
    <scope>NUCLEOTIDE SEQUENCE [LARGE SCALE GENOMIC DNA]</scope>
    <source>
        <strain evidence="8 9">DSM 24683</strain>
    </source>
</reference>
<evidence type="ECO:0000259" key="7">
    <source>
        <dbReference type="PROSITE" id="PS51462"/>
    </source>
</evidence>
<dbReference type="InterPro" id="IPR020084">
    <property type="entry name" value="NUDIX_hydrolase_CS"/>
</dbReference>
<dbReference type="RefSeq" id="WP_145811777.1">
    <property type="nucleotide sequence ID" value="NZ_VIVK01000001.1"/>
</dbReference>
<accession>A0A561BZY7</accession>
<dbReference type="GO" id="GO:0046872">
    <property type="term" value="F:metal ion binding"/>
    <property type="evidence" value="ECO:0007669"/>
    <property type="project" value="UniProtKB-KW"/>
</dbReference>
<evidence type="ECO:0000256" key="6">
    <source>
        <dbReference type="PIRSR" id="PIRSR017340-1"/>
    </source>
</evidence>
<dbReference type="InterPro" id="IPR000086">
    <property type="entry name" value="NUDIX_hydrolase_dom"/>
</dbReference>
<keyword evidence="5 6" id="KW-0460">Magnesium</keyword>
<proteinExistence type="inferred from homology"/>
<dbReference type="SUPFAM" id="SSF55811">
    <property type="entry name" value="Nudix"/>
    <property type="match status" value="1"/>
</dbReference>
<dbReference type="AlphaFoldDB" id="A0A561BZY7"/>
<name>A0A561BZY7_9ACTN</name>
<dbReference type="CDD" id="cd04697">
    <property type="entry name" value="NUDIX_Hydrolase"/>
    <property type="match status" value="1"/>
</dbReference>
<feature type="binding site" evidence="6">
    <location>
        <position position="85"/>
    </location>
    <ligand>
        <name>Mg(2+)</name>
        <dbReference type="ChEBI" id="CHEBI:18420"/>
    </ligand>
</feature>
<comment type="cofactor">
    <cofactor evidence="1">
        <name>Mg(2+)</name>
        <dbReference type="ChEBI" id="CHEBI:18420"/>
    </cofactor>
</comment>
<evidence type="ECO:0000256" key="1">
    <source>
        <dbReference type="ARBA" id="ARBA00001946"/>
    </source>
</evidence>
<dbReference type="Gene3D" id="3.90.79.10">
    <property type="entry name" value="Nucleoside Triphosphate Pyrophosphohydrolase"/>
    <property type="match status" value="1"/>
</dbReference>
<dbReference type="Pfam" id="PF00293">
    <property type="entry name" value="NUDIX"/>
    <property type="match status" value="1"/>
</dbReference>
<evidence type="ECO:0000313" key="9">
    <source>
        <dbReference type="Proteomes" id="UP000318380"/>
    </source>
</evidence>
<dbReference type="InterPro" id="IPR015797">
    <property type="entry name" value="NUDIX_hydrolase-like_dom_sf"/>
</dbReference>
<keyword evidence="9" id="KW-1185">Reference proteome</keyword>
<dbReference type="GO" id="GO:0016853">
    <property type="term" value="F:isomerase activity"/>
    <property type="evidence" value="ECO:0007669"/>
    <property type="project" value="UniProtKB-KW"/>
</dbReference>
<dbReference type="GO" id="GO:0016817">
    <property type="term" value="F:hydrolase activity, acting on acid anhydrides"/>
    <property type="evidence" value="ECO:0007669"/>
    <property type="project" value="InterPro"/>
</dbReference>
<dbReference type="PROSITE" id="PS51462">
    <property type="entry name" value="NUDIX"/>
    <property type="match status" value="1"/>
</dbReference>
<dbReference type="InterPro" id="IPR024195">
    <property type="entry name" value="NUDIX_hydrolase_YfcD_pred"/>
</dbReference>
<dbReference type="Proteomes" id="UP000318380">
    <property type="component" value="Unassembled WGS sequence"/>
</dbReference>
<dbReference type="PANTHER" id="PTHR10885:SF0">
    <property type="entry name" value="ISOPENTENYL-DIPHOSPHATE DELTA-ISOMERASE"/>
    <property type="match status" value="1"/>
</dbReference>
<comment type="similarity">
    <text evidence="2">Belongs to the Nudix hydrolase family.</text>
</comment>
<keyword evidence="3 6" id="KW-0479">Metal-binding</keyword>
<dbReference type="OrthoDB" id="67499at2"/>
<keyword evidence="4" id="KW-0378">Hydrolase</keyword>
<feature type="binding site" evidence="6">
    <location>
        <position position="81"/>
    </location>
    <ligand>
        <name>Mg(2+)</name>
        <dbReference type="ChEBI" id="CHEBI:18420"/>
    </ligand>
</feature>
<dbReference type="PIRSF" id="PIRSF017340">
    <property type="entry name" value="Nudix_hydro"/>
    <property type="match status" value="1"/>
</dbReference>
<organism evidence="8 9">
    <name type="scientific">Kribbella amoyensis</name>
    <dbReference type="NCBI Taxonomy" id="996641"/>
    <lineage>
        <taxon>Bacteria</taxon>
        <taxon>Bacillati</taxon>
        <taxon>Actinomycetota</taxon>
        <taxon>Actinomycetes</taxon>
        <taxon>Propionibacteriales</taxon>
        <taxon>Kribbellaceae</taxon>
        <taxon>Kribbella</taxon>
    </lineage>
</organism>
<protein>
    <submittedName>
        <fullName evidence="8">Isopentenyldiphosphate isomerase</fullName>
    </submittedName>
</protein>
<evidence type="ECO:0000256" key="3">
    <source>
        <dbReference type="ARBA" id="ARBA00022723"/>
    </source>
</evidence>
<evidence type="ECO:0000313" key="8">
    <source>
        <dbReference type="EMBL" id="TWD84453.1"/>
    </source>
</evidence>
<comment type="caution">
    <text evidence="8">The sequence shown here is derived from an EMBL/GenBank/DDBJ whole genome shotgun (WGS) entry which is preliminary data.</text>
</comment>
<gene>
    <name evidence="8" type="ORF">FB561_5641</name>
</gene>
<feature type="domain" description="Nudix hydrolase" evidence="7">
    <location>
        <begin position="28"/>
        <end position="156"/>
    </location>
</feature>
<evidence type="ECO:0000256" key="2">
    <source>
        <dbReference type="ARBA" id="ARBA00005582"/>
    </source>
</evidence>